<feature type="region of interest" description="Disordered" evidence="1">
    <location>
        <begin position="68"/>
        <end position="87"/>
    </location>
</feature>
<accession>A0A378I3U4</accession>
<sequence length="494" mass="52212">MKLKLAYLVSGMVLALSANASQSPPSTNPNNPNNTNDEVSNIATYLQNLGQYFGYDLTQYCTTGGPCSTTGSTGGSSGSSSGPGGGTSGSQAFSNLLVDQNTAYSAQLNLYNTFLGAIIGGTTPTQNPNPIIPSTIANNSNLSGFSILNTLAGQTYTNPPFSSASSQAVSVSPLIDQQPYQSDPVSQALLNILTTPNYTFCLESGTDTINPKCSYLYREAVFQNVVGQLQGATKVFTPEVNTPLIPQLNINTLISPLLYSTTSGAAGGTSSGASGSGSLDTTGANAGLTANTQAQQAQNYIRYATGAVIPLSLPNWSTHNNLLSQALNFSKQTPVAQQQQARAQLTGYLARLRSYVAQTSVGISNLYYIMSKRLPQSAPGQGSQYGGGNQTSQALNEYIMASWRLYNPQAQGTNTNPGQKQWLTQINQASNASVQKEIAILLAEMNYQLYLMRQQQERILLTNSMMLLESSMQIQPDGSTLSTTGNTSAATTNS</sequence>
<organism evidence="3 4">
    <name type="scientific">Legionella beliardensis</name>
    <dbReference type="NCBI Taxonomy" id="91822"/>
    <lineage>
        <taxon>Bacteria</taxon>
        <taxon>Pseudomonadati</taxon>
        <taxon>Pseudomonadota</taxon>
        <taxon>Gammaproteobacteria</taxon>
        <taxon>Legionellales</taxon>
        <taxon>Legionellaceae</taxon>
        <taxon>Legionella</taxon>
    </lineage>
</organism>
<dbReference type="NCBIfam" id="NF038225">
    <property type="entry name" value="IcmX_IVB"/>
    <property type="match status" value="1"/>
</dbReference>
<evidence type="ECO:0000313" key="3">
    <source>
        <dbReference type="EMBL" id="STX29848.1"/>
    </source>
</evidence>
<feature type="chain" id="PRO_5017019776" evidence="2">
    <location>
        <begin position="21"/>
        <end position="494"/>
    </location>
</feature>
<protein>
    <submittedName>
        <fullName evidence="3">IcmX (IcmY)</fullName>
    </submittedName>
</protein>
<evidence type="ECO:0000313" key="4">
    <source>
        <dbReference type="Proteomes" id="UP000254968"/>
    </source>
</evidence>
<evidence type="ECO:0000256" key="2">
    <source>
        <dbReference type="SAM" id="SignalP"/>
    </source>
</evidence>
<dbReference type="Proteomes" id="UP000254968">
    <property type="component" value="Unassembled WGS sequence"/>
</dbReference>
<dbReference type="RefSeq" id="WP_115303509.1">
    <property type="nucleotide sequence ID" value="NZ_CAAAHO010000002.1"/>
</dbReference>
<feature type="signal peptide" evidence="2">
    <location>
        <begin position="1"/>
        <end position="20"/>
    </location>
</feature>
<proteinExistence type="predicted"/>
<dbReference type="OrthoDB" id="5634380at2"/>
<feature type="region of interest" description="Disordered" evidence="1">
    <location>
        <begin position="475"/>
        <end position="494"/>
    </location>
</feature>
<feature type="compositionally biased region" description="Low complexity" evidence="1">
    <location>
        <begin position="478"/>
        <end position="494"/>
    </location>
</feature>
<dbReference type="EMBL" id="UGNV01000001">
    <property type="protein sequence ID" value="STX29848.1"/>
    <property type="molecule type" value="Genomic_DNA"/>
</dbReference>
<reference evidence="3 4" key="1">
    <citation type="submission" date="2018-06" db="EMBL/GenBank/DDBJ databases">
        <authorList>
            <consortium name="Pathogen Informatics"/>
            <person name="Doyle S."/>
        </authorList>
    </citation>
    <scope>NUCLEOTIDE SEQUENCE [LARGE SCALE GENOMIC DNA]</scope>
    <source>
        <strain evidence="3 4">NCTC13315</strain>
    </source>
</reference>
<gene>
    <name evidence="3" type="ORF">NCTC13315_02403</name>
</gene>
<evidence type="ECO:0000256" key="1">
    <source>
        <dbReference type="SAM" id="MobiDB-lite"/>
    </source>
</evidence>
<keyword evidence="4" id="KW-1185">Reference proteome</keyword>
<dbReference type="AlphaFoldDB" id="A0A378I3U4"/>
<name>A0A378I3U4_9GAMM</name>
<feature type="compositionally biased region" description="Gly residues" evidence="1">
    <location>
        <begin position="72"/>
        <end position="87"/>
    </location>
</feature>
<keyword evidence="2" id="KW-0732">Signal</keyword>